<dbReference type="RefSeq" id="WP_066241702.1">
    <property type="nucleotide sequence ID" value="NZ_LRFC01000023.1"/>
</dbReference>
<feature type="repeat" description="ANK" evidence="1">
    <location>
        <begin position="76"/>
        <end position="110"/>
    </location>
</feature>
<accession>A0A163R4V5</accession>
<dbReference type="InterPro" id="IPR002110">
    <property type="entry name" value="Ankyrin_rpt"/>
</dbReference>
<dbReference type="PROSITE" id="PS50297">
    <property type="entry name" value="ANK_REP_REGION"/>
    <property type="match status" value="3"/>
</dbReference>
<protein>
    <submittedName>
        <fullName evidence="2">Uncharacterized protein</fullName>
    </submittedName>
</protein>
<dbReference type="Pfam" id="PF13606">
    <property type="entry name" value="Ank_3"/>
    <property type="match status" value="1"/>
</dbReference>
<reference evidence="3" key="1">
    <citation type="submission" date="2016-01" db="EMBL/GenBank/DDBJ databases">
        <title>Draft genome of Chromobacterium sp. F49.</title>
        <authorList>
            <person name="Hong K.W."/>
        </authorList>
    </citation>
    <scope>NUCLEOTIDE SEQUENCE [LARGE SCALE GENOMIC DNA]</scope>
    <source>
        <strain evidence="3">P7IIIA</strain>
    </source>
</reference>
<dbReference type="Proteomes" id="UP000076567">
    <property type="component" value="Unassembled WGS sequence"/>
</dbReference>
<feature type="repeat" description="ANK" evidence="1">
    <location>
        <begin position="41"/>
        <end position="73"/>
    </location>
</feature>
<dbReference type="PANTHER" id="PTHR22677">
    <property type="entry name" value="ANKYRIN REPEAT DOMAIN-CONTAINING PROTEIN 60"/>
    <property type="match status" value="1"/>
</dbReference>
<dbReference type="PANTHER" id="PTHR22677:SF4">
    <property type="entry name" value="USHER SYNDROME TYPE-1G PROTEIN-LIKE PROTEIN"/>
    <property type="match status" value="1"/>
</dbReference>
<dbReference type="PROSITE" id="PS50088">
    <property type="entry name" value="ANK_REPEAT"/>
    <property type="match status" value="3"/>
</dbReference>
<dbReference type="SUPFAM" id="SSF48403">
    <property type="entry name" value="Ankyrin repeat"/>
    <property type="match status" value="1"/>
</dbReference>
<evidence type="ECO:0000313" key="3">
    <source>
        <dbReference type="Proteomes" id="UP000076567"/>
    </source>
</evidence>
<gene>
    <name evidence="2" type="ORF">AWM68_07430</name>
</gene>
<keyword evidence="3" id="KW-1185">Reference proteome</keyword>
<dbReference type="SMART" id="SM00248">
    <property type="entry name" value="ANK"/>
    <property type="match status" value="4"/>
</dbReference>
<proteinExistence type="predicted"/>
<organism evidence="2 3">
    <name type="scientific">Fictibacillus phosphorivorans</name>
    <dbReference type="NCBI Taxonomy" id="1221500"/>
    <lineage>
        <taxon>Bacteria</taxon>
        <taxon>Bacillati</taxon>
        <taxon>Bacillota</taxon>
        <taxon>Bacilli</taxon>
        <taxon>Bacillales</taxon>
        <taxon>Fictibacillaceae</taxon>
        <taxon>Fictibacillus</taxon>
    </lineage>
</organism>
<dbReference type="PRINTS" id="PR01415">
    <property type="entry name" value="ANKYRIN"/>
</dbReference>
<keyword evidence="1" id="KW-0040">ANK repeat</keyword>
<dbReference type="EMBL" id="LRFC01000023">
    <property type="protein sequence ID" value="KZE66194.1"/>
    <property type="molecule type" value="Genomic_DNA"/>
</dbReference>
<dbReference type="Gene3D" id="1.25.40.20">
    <property type="entry name" value="Ankyrin repeat-containing domain"/>
    <property type="match status" value="3"/>
</dbReference>
<dbReference type="InterPro" id="IPR039323">
    <property type="entry name" value="ANKRD_45/46/60"/>
</dbReference>
<sequence>MNQLLRKGDVMSLHQAAMDGKKTEIEDLLKNENVQIDALNDGWSPLHLAAHFGHIDIVRLLLEKGADVHVKSGNNMANTPLHAAAANMKNRQEMIGLLLANGADINEQQSGGWTILHQAAQHNDPEMISYFIERGADPFLVKGDGKTALQLAEEEESIEAASLLQNYTLNKI</sequence>
<dbReference type="Pfam" id="PF12796">
    <property type="entry name" value="Ank_2"/>
    <property type="match status" value="1"/>
</dbReference>
<comment type="caution">
    <text evidence="2">The sequence shown here is derived from an EMBL/GenBank/DDBJ whole genome shotgun (WGS) entry which is preliminary data.</text>
</comment>
<name>A0A163R4V5_9BACL</name>
<evidence type="ECO:0000256" key="1">
    <source>
        <dbReference type="PROSITE-ProRule" id="PRU00023"/>
    </source>
</evidence>
<dbReference type="InterPro" id="IPR036770">
    <property type="entry name" value="Ankyrin_rpt-contain_sf"/>
</dbReference>
<dbReference type="OrthoDB" id="5622506at2"/>
<feature type="repeat" description="ANK" evidence="1">
    <location>
        <begin position="111"/>
        <end position="137"/>
    </location>
</feature>
<evidence type="ECO:0000313" key="2">
    <source>
        <dbReference type="EMBL" id="KZE66194.1"/>
    </source>
</evidence>
<dbReference type="AlphaFoldDB" id="A0A163R4V5"/>